<dbReference type="PANTHER" id="PTHR31717">
    <property type="entry name" value="ZINC FINGER PROTEIN CONSTANS-LIKE 10"/>
    <property type="match status" value="1"/>
</dbReference>
<dbReference type="PROSITE" id="PS50119">
    <property type="entry name" value="ZF_BBOX"/>
    <property type="match status" value="1"/>
</dbReference>
<feature type="compositionally biased region" description="Basic and acidic residues" evidence="5">
    <location>
        <begin position="204"/>
        <end position="218"/>
    </location>
</feature>
<dbReference type="CDD" id="cd19821">
    <property type="entry name" value="Bbox1_BBX-like"/>
    <property type="match status" value="1"/>
</dbReference>
<dbReference type="GeneID" id="101510046"/>
<feature type="compositionally biased region" description="Polar residues" evidence="5">
    <location>
        <begin position="144"/>
        <end position="161"/>
    </location>
</feature>
<dbReference type="OrthoDB" id="153872at2759"/>
<sequence length="218" mass="24057">MTPIENCELCKLPARIFCESDKANLCWDCDSMVHGANFLVERHTRVLLCQVCQSPTSWKASGARLGNALSLCESCAGGNKFEAEEREESEGDNDDDVDTDYDEDEDEDDVEGDEDGDNQVVPWSSTAAPPPASSCSASEESVSRCNSNDEVVSSQLATTVSLKRRREDHDLQGSNSRNNGAKWREEVDLLGYDGEPLSKLSTRRFCDQEGSEHSQPHD</sequence>
<evidence type="ECO:0000256" key="1">
    <source>
        <dbReference type="ARBA" id="ARBA00022723"/>
    </source>
</evidence>
<dbReference type="PaxDb" id="3827-XP_004517266.1"/>
<dbReference type="Pfam" id="PF00643">
    <property type="entry name" value="zf-B_box"/>
    <property type="match status" value="1"/>
</dbReference>
<proteinExistence type="predicted"/>
<dbReference type="GO" id="GO:0008270">
    <property type="term" value="F:zinc ion binding"/>
    <property type="evidence" value="ECO:0007669"/>
    <property type="project" value="UniProtKB-KW"/>
</dbReference>
<organism evidence="7 8">
    <name type="scientific">Cicer arietinum</name>
    <name type="common">Chickpea</name>
    <name type="synonym">Garbanzo</name>
    <dbReference type="NCBI Taxonomy" id="3827"/>
    <lineage>
        <taxon>Eukaryota</taxon>
        <taxon>Viridiplantae</taxon>
        <taxon>Streptophyta</taxon>
        <taxon>Embryophyta</taxon>
        <taxon>Tracheophyta</taxon>
        <taxon>Spermatophyta</taxon>
        <taxon>Magnoliopsida</taxon>
        <taxon>eudicotyledons</taxon>
        <taxon>Gunneridae</taxon>
        <taxon>Pentapetalae</taxon>
        <taxon>rosids</taxon>
        <taxon>fabids</taxon>
        <taxon>Fabales</taxon>
        <taxon>Fabaceae</taxon>
        <taxon>Papilionoideae</taxon>
        <taxon>50 kb inversion clade</taxon>
        <taxon>NPAAA clade</taxon>
        <taxon>Hologalegina</taxon>
        <taxon>IRL clade</taxon>
        <taxon>Cicereae</taxon>
        <taxon>Cicer</taxon>
    </lineage>
</organism>
<evidence type="ECO:0000259" key="6">
    <source>
        <dbReference type="PROSITE" id="PS50119"/>
    </source>
</evidence>
<keyword evidence="2 4" id="KW-0863">Zinc-finger</keyword>
<feature type="domain" description="B box-type" evidence="6">
    <location>
        <begin position="2"/>
        <end position="48"/>
    </location>
</feature>
<dbReference type="AlphaFoldDB" id="A0A1S2Z949"/>
<evidence type="ECO:0000313" key="8">
    <source>
        <dbReference type="RefSeq" id="XP_004517266.1"/>
    </source>
</evidence>
<dbReference type="STRING" id="3827.A0A1S2Z949"/>
<reference evidence="8" key="1">
    <citation type="submission" date="2025-08" db="UniProtKB">
        <authorList>
            <consortium name="RefSeq"/>
        </authorList>
    </citation>
    <scope>IDENTIFICATION</scope>
    <source>
        <tissue evidence="8">Etiolated seedlings</tissue>
    </source>
</reference>
<evidence type="ECO:0000256" key="3">
    <source>
        <dbReference type="ARBA" id="ARBA00022833"/>
    </source>
</evidence>
<dbReference type="Proteomes" id="UP000087171">
    <property type="component" value="Unplaced"/>
</dbReference>
<dbReference type="InterPro" id="IPR049808">
    <property type="entry name" value="CONSTANS-like_Bbox1"/>
</dbReference>
<keyword evidence="3" id="KW-0862">Zinc</keyword>
<name>A0A1S2Z949_CICAR</name>
<evidence type="ECO:0000313" key="7">
    <source>
        <dbReference type="Proteomes" id="UP000087171"/>
    </source>
</evidence>
<evidence type="ECO:0000256" key="2">
    <source>
        <dbReference type="ARBA" id="ARBA00022771"/>
    </source>
</evidence>
<gene>
    <name evidence="8" type="primary">LOC101510046</name>
</gene>
<feature type="compositionally biased region" description="Low complexity" evidence="5">
    <location>
        <begin position="120"/>
        <end position="140"/>
    </location>
</feature>
<evidence type="ECO:0000256" key="5">
    <source>
        <dbReference type="SAM" id="MobiDB-lite"/>
    </source>
</evidence>
<feature type="region of interest" description="Disordered" evidence="5">
    <location>
        <begin position="82"/>
        <end position="218"/>
    </location>
</feature>
<keyword evidence="1" id="KW-0479">Metal-binding</keyword>
<accession>A0A1S2Z949</accession>
<dbReference type="eggNOG" id="ENOG502S0GS">
    <property type="taxonomic scope" value="Eukaryota"/>
</dbReference>
<feature type="compositionally biased region" description="Acidic residues" evidence="5">
    <location>
        <begin position="84"/>
        <end position="117"/>
    </location>
</feature>
<dbReference type="PANTHER" id="PTHR31717:SF60">
    <property type="entry name" value="B-BOX TYPE ZINC FINGER FAMILY PROTEIN"/>
    <property type="match status" value="1"/>
</dbReference>
<dbReference type="KEGG" id="cam:101510046"/>
<dbReference type="InterPro" id="IPR000315">
    <property type="entry name" value="Znf_B-box"/>
</dbReference>
<dbReference type="SMART" id="SM00336">
    <property type="entry name" value="BBOX"/>
    <property type="match status" value="1"/>
</dbReference>
<keyword evidence="7" id="KW-1185">Reference proteome</keyword>
<evidence type="ECO:0000256" key="4">
    <source>
        <dbReference type="PROSITE-ProRule" id="PRU00024"/>
    </source>
</evidence>
<protein>
    <submittedName>
        <fullName evidence="8">B-box zinc finger protein 18-like</fullName>
    </submittedName>
</protein>
<dbReference type="RefSeq" id="XP_004517266.1">
    <property type="nucleotide sequence ID" value="XM_004517209.3"/>
</dbReference>